<comment type="catalytic activity">
    <reaction evidence="12">
        <text>L-lysyl(20)-[histone H4] + S-adenosyl-L-methionine = N(6)-methyl-L-lysyl(20)-[histone H4] + S-adenosyl-L-homocysteine + H(+)</text>
        <dbReference type="Rhea" id="RHEA:60344"/>
        <dbReference type="Rhea" id="RHEA-COMP:15554"/>
        <dbReference type="Rhea" id="RHEA-COMP:15555"/>
        <dbReference type="ChEBI" id="CHEBI:15378"/>
        <dbReference type="ChEBI" id="CHEBI:29969"/>
        <dbReference type="ChEBI" id="CHEBI:57856"/>
        <dbReference type="ChEBI" id="CHEBI:59789"/>
        <dbReference type="ChEBI" id="CHEBI:61929"/>
        <dbReference type="EC" id="2.1.1.361"/>
    </reaction>
</comment>
<evidence type="ECO:0000256" key="10">
    <source>
        <dbReference type="ARBA" id="ARBA00023163"/>
    </source>
</evidence>
<evidence type="ECO:0000256" key="1">
    <source>
        <dbReference type="ARBA" id="ARBA00004123"/>
    </source>
</evidence>
<keyword evidence="10" id="KW-0804">Transcription</keyword>
<dbReference type="InterPro" id="IPR016858">
    <property type="entry name" value="KMT5A-like"/>
</dbReference>
<dbReference type="InterPro" id="IPR046341">
    <property type="entry name" value="SET_dom_sf"/>
</dbReference>
<dbReference type="InterPro" id="IPR047266">
    <property type="entry name" value="KMT5A-like_SET"/>
</dbReference>
<keyword evidence="9" id="KW-0805">Transcription regulation</keyword>
<dbReference type="PROSITE" id="PS50280">
    <property type="entry name" value="SET"/>
    <property type="match status" value="1"/>
</dbReference>
<dbReference type="AlphaFoldDB" id="U5EU97"/>
<dbReference type="EC" id="2.1.1.361" evidence="3"/>
<dbReference type="PROSITE" id="PS51571">
    <property type="entry name" value="SAM_MT43_PR_SET"/>
    <property type="match status" value="1"/>
</dbReference>
<evidence type="ECO:0000256" key="4">
    <source>
        <dbReference type="ARBA" id="ARBA00022454"/>
    </source>
</evidence>
<feature type="compositionally biased region" description="Low complexity" evidence="13">
    <location>
        <begin position="212"/>
        <end position="240"/>
    </location>
</feature>
<dbReference type="GO" id="GO:0005700">
    <property type="term" value="C:polytene chromosome"/>
    <property type="evidence" value="ECO:0007669"/>
    <property type="project" value="TreeGrafter"/>
</dbReference>
<dbReference type="SMART" id="SM00317">
    <property type="entry name" value="SET"/>
    <property type="match status" value="1"/>
</dbReference>
<accession>U5EU97</accession>
<proteinExistence type="evidence at transcript level"/>
<evidence type="ECO:0000313" key="15">
    <source>
        <dbReference type="EMBL" id="JAB55889.1"/>
    </source>
</evidence>
<protein>
    <recommendedName>
        <fullName evidence="3">[histone H4]-lysine(20) N-methyltransferase</fullName>
        <ecNumber evidence="3">2.1.1.361</ecNumber>
    </recommendedName>
</protein>
<evidence type="ECO:0000256" key="2">
    <source>
        <dbReference type="ARBA" id="ARBA00004286"/>
    </source>
</evidence>
<keyword evidence="4" id="KW-0158">Chromosome</keyword>
<evidence type="ECO:0000256" key="7">
    <source>
        <dbReference type="ARBA" id="ARBA00022691"/>
    </source>
</evidence>
<dbReference type="PANTHER" id="PTHR46167">
    <property type="entry name" value="N-LYSINE METHYLTRANSFERASE KMT5A"/>
    <property type="match status" value="1"/>
</dbReference>
<reference evidence="15" key="1">
    <citation type="journal article" date="2014" name="Insect Biochem. Mol. Biol.">
        <title>An insight into the sialome of the frog biting fly, Corethrella appendiculata.</title>
        <authorList>
            <person name="Ribeiro J.M.C."/>
            <person name="Chagas A.C."/>
            <person name="Pham V.M."/>
            <person name="Lounibos L.P."/>
            <person name="Calvo E."/>
        </authorList>
    </citation>
    <scope>NUCLEOTIDE SEQUENCE</scope>
    <source>
        <tissue evidence="15">Salivary glands</tissue>
    </source>
</reference>
<feature type="domain" description="SET" evidence="14">
    <location>
        <begin position="390"/>
        <end position="511"/>
    </location>
</feature>
<dbReference type="GO" id="GO:0032259">
    <property type="term" value="P:methylation"/>
    <property type="evidence" value="ECO:0007669"/>
    <property type="project" value="UniProtKB-KW"/>
</dbReference>
<dbReference type="PANTHER" id="PTHR46167:SF1">
    <property type="entry name" value="N-LYSINE METHYLTRANSFERASE KMT5A"/>
    <property type="match status" value="1"/>
</dbReference>
<comment type="subcellular location">
    <subcellularLocation>
        <location evidence="2">Chromosome</location>
    </subcellularLocation>
    <subcellularLocation>
        <location evidence="1">Nucleus</location>
    </subcellularLocation>
</comment>
<dbReference type="GO" id="GO:0043516">
    <property type="term" value="P:regulation of DNA damage response, signal transduction by p53 class mediator"/>
    <property type="evidence" value="ECO:0007669"/>
    <property type="project" value="TreeGrafter"/>
</dbReference>
<dbReference type="GO" id="GO:0140944">
    <property type="term" value="F:histone H4K20 monomethyltransferase activity"/>
    <property type="evidence" value="ECO:0007669"/>
    <property type="project" value="UniProtKB-EC"/>
</dbReference>
<keyword evidence="5 15" id="KW-0489">Methyltransferase</keyword>
<name>U5EU97_9DIPT</name>
<evidence type="ECO:0000256" key="9">
    <source>
        <dbReference type="ARBA" id="ARBA00023015"/>
    </source>
</evidence>
<evidence type="ECO:0000256" key="3">
    <source>
        <dbReference type="ARBA" id="ARBA00012187"/>
    </source>
</evidence>
<dbReference type="InterPro" id="IPR051760">
    <property type="entry name" value="KMT5A"/>
</dbReference>
<evidence type="ECO:0000256" key="5">
    <source>
        <dbReference type="ARBA" id="ARBA00022603"/>
    </source>
</evidence>
<dbReference type="CDD" id="cd10528">
    <property type="entry name" value="SET_SETD8"/>
    <property type="match status" value="1"/>
</dbReference>
<keyword evidence="7" id="KW-0949">S-adenosyl-L-methionine</keyword>
<organism evidence="15">
    <name type="scientific">Corethrella appendiculata</name>
    <dbReference type="NCBI Taxonomy" id="1370023"/>
    <lineage>
        <taxon>Eukaryota</taxon>
        <taxon>Metazoa</taxon>
        <taxon>Ecdysozoa</taxon>
        <taxon>Arthropoda</taxon>
        <taxon>Hexapoda</taxon>
        <taxon>Insecta</taxon>
        <taxon>Pterygota</taxon>
        <taxon>Neoptera</taxon>
        <taxon>Endopterygota</taxon>
        <taxon>Diptera</taxon>
        <taxon>Nematocera</taxon>
        <taxon>Culicoidea</taxon>
        <taxon>Chaoboridae</taxon>
        <taxon>Corethrella</taxon>
    </lineage>
</organism>
<dbReference type="SUPFAM" id="SSF82199">
    <property type="entry name" value="SET domain"/>
    <property type="match status" value="1"/>
</dbReference>
<evidence type="ECO:0000256" key="8">
    <source>
        <dbReference type="ARBA" id="ARBA00022853"/>
    </source>
</evidence>
<dbReference type="GO" id="GO:0006357">
    <property type="term" value="P:regulation of transcription by RNA polymerase II"/>
    <property type="evidence" value="ECO:0007669"/>
    <property type="project" value="TreeGrafter"/>
</dbReference>
<feature type="region of interest" description="Disordered" evidence="13">
    <location>
        <begin position="212"/>
        <end position="251"/>
    </location>
</feature>
<keyword evidence="11" id="KW-0539">Nucleus</keyword>
<dbReference type="InterPro" id="IPR001214">
    <property type="entry name" value="SET_dom"/>
</dbReference>
<dbReference type="Gene3D" id="2.170.270.10">
    <property type="entry name" value="SET domain"/>
    <property type="match status" value="1"/>
</dbReference>
<evidence type="ECO:0000259" key="14">
    <source>
        <dbReference type="PROSITE" id="PS50280"/>
    </source>
</evidence>
<keyword evidence="6 15" id="KW-0808">Transferase</keyword>
<dbReference type="GO" id="GO:0005634">
    <property type="term" value="C:nucleus"/>
    <property type="evidence" value="ECO:0007669"/>
    <property type="project" value="UniProtKB-SubCell"/>
</dbReference>
<sequence>MVKGRKGRAQQLCAVQTESSHINIVDDVSSPKRKDFKFDNTILNHHKNLKPTTSMVLRGNRTTIQQQSTTPITNYFKTYTLTENPPPAITAENFIDLTEETCDSFNNSITNTTTIDFQKCFNFIHTNPAENIFLQEPVLSLNFDKTQNDKSRIVIRNSFLSSTSSSSPPPPPPPAMQSTFLCDKVINTALDLSKPTQVKDIDSTTTTTIFMSTDSSNSSSDSGIGSNTTTDGVTNTNNFNSSKKRKPVTPHRILCPSPIKNSMVVNPSNIFANSQLELKNGKRILKSKRRDANIEPENKQQIVTNNSNLNDVEILDGFDEKKKVLNVSINPTAQQNTNNNKTFVIAGTTDGNKKLTDFFPVRRSVRKTKKEVQYEKERNIEKAIREQRQDGLKIKYFDCKGRGIVTTRKFIKGEFVVEYIGELITVAEAKERENQYAEDDNAGCYMYYFKHKNIQHCIDATAESDKFGRLVNHSRNGNLTTKTVSVNNRPHLVLLAGKDIEEGEEITYDYGDRSKESLQYHPWLAF</sequence>
<evidence type="ECO:0000256" key="6">
    <source>
        <dbReference type="ARBA" id="ARBA00022679"/>
    </source>
</evidence>
<dbReference type="Pfam" id="PF00856">
    <property type="entry name" value="SET"/>
    <property type="match status" value="1"/>
</dbReference>
<evidence type="ECO:0000256" key="11">
    <source>
        <dbReference type="ARBA" id="ARBA00023242"/>
    </source>
</evidence>
<keyword evidence="8" id="KW-0156">Chromatin regulator</keyword>
<evidence type="ECO:0000256" key="13">
    <source>
        <dbReference type="SAM" id="MobiDB-lite"/>
    </source>
</evidence>
<dbReference type="EMBL" id="GANO01003982">
    <property type="protein sequence ID" value="JAB55889.1"/>
    <property type="molecule type" value="mRNA"/>
</dbReference>
<evidence type="ECO:0000256" key="12">
    <source>
        <dbReference type="ARBA" id="ARBA00047784"/>
    </source>
</evidence>